<gene>
    <name evidence="8" type="ordered locus">Acid_1414</name>
</gene>
<dbReference type="KEGG" id="sus:Acid_1414"/>
<dbReference type="Pfam" id="PF00482">
    <property type="entry name" value="T2SSF"/>
    <property type="match status" value="1"/>
</dbReference>
<evidence type="ECO:0000259" key="7">
    <source>
        <dbReference type="Pfam" id="PF00482"/>
    </source>
</evidence>
<feature type="domain" description="Type II secretion system protein GspF" evidence="7">
    <location>
        <begin position="168"/>
        <end position="294"/>
    </location>
</feature>
<dbReference type="PANTHER" id="PTHR35007">
    <property type="entry name" value="INTEGRAL MEMBRANE PROTEIN-RELATED"/>
    <property type="match status" value="1"/>
</dbReference>
<feature type="transmembrane region" description="Helical" evidence="6">
    <location>
        <begin position="279"/>
        <end position="304"/>
    </location>
</feature>
<keyword evidence="5 6" id="KW-0472">Membrane</keyword>
<evidence type="ECO:0000256" key="5">
    <source>
        <dbReference type="ARBA" id="ARBA00023136"/>
    </source>
</evidence>
<evidence type="ECO:0000256" key="4">
    <source>
        <dbReference type="ARBA" id="ARBA00022989"/>
    </source>
</evidence>
<evidence type="ECO:0000256" key="1">
    <source>
        <dbReference type="ARBA" id="ARBA00004651"/>
    </source>
</evidence>
<evidence type="ECO:0000313" key="8">
    <source>
        <dbReference type="EMBL" id="ABJ82407.1"/>
    </source>
</evidence>
<dbReference type="EMBL" id="CP000473">
    <property type="protein sequence ID" value="ABJ82407.1"/>
    <property type="molecule type" value="Genomic_DNA"/>
</dbReference>
<reference evidence="8" key="1">
    <citation type="submission" date="2006-10" db="EMBL/GenBank/DDBJ databases">
        <title>Complete sequence of Solibacter usitatus Ellin6076.</title>
        <authorList>
            <consortium name="US DOE Joint Genome Institute"/>
            <person name="Copeland A."/>
            <person name="Lucas S."/>
            <person name="Lapidus A."/>
            <person name="Barry K."/>
            <person name="Detter J.C."/>
            <person name="Glavina del Rio T."/>
            <person name="Hammon N."/>
            <person name="Israni S."/>
            <person name="Dalin E."/>
            <person name="Tice H."/>
            <person name="Pitluck S."/>
            <person name="Thompson L.S."/>
            <person name="Brettin T."/>
            <person name="Bruce D."/>
            <person name="Han C."/>
            <person name="Tapia R."/>
            <person name="Gilna P."/>
            <person name="Schmutz J."/>
            <person name="Larimer F."/>
            <person name="Land M."/>
            <person name="Hauser L."/>
            <person name="Kyrpides N."/>
            <person name="Mikhailova N."/>
            <person name="Janssen P.H."/>
            <person name="Kuske C.R."/>
            <person name="Richardson P."/>
        </authorList>
    </citation>
    <scope>NUCLEOTIDE SEQUENCE</scope>
    <source>
        <strain evidence="8">Ellin6076</strain>
    </source>
</reference>
<feature type="transmembrane region" description="Helical" evidence="6">
    <location>
        <begin position="99"/>
        <end position="121"/>
    </location>
</feature>
<keyword evidence="4 6" id="KW-1133">Transmembrane helix</keyword>
<dbReference type="InterPro" id="IPR018076">
    <property type="entry name" value="T2SS_GspF_dom"/>
</dbReference>
<organism evidence="8">
    <name type="scientific">Solibacter usitatus (strain Ellin6076)</name>
    <dbReference type="NCBI Taxonomy" id="234267"/>
    <lineage>
        <taxon>Bacteria</taxon>
        <taxon>Pseudomonadati</taxon>
        <taxon>Acidobacteriota</taxon>
        <taxon>Terriglobia</taxon>
        <taxon>Bryobacterales</taxon>
        <taxon>Solibacteraceae</taxon>
        <taxon>Candidatus Solibacter</taxon>
    </lineage>
</organism>
<dbReference type="PANTHER" id="PTHR35007:SF2">
    <property type="entry name" value="PILUS ASSEMBLE PROTEIN"/>
    <property type="match status" value="1"/>
</dbReference>
<keyword evidence="2" id="KW-1003">Cell membrane</keyword>
<protein>
    <submittedName>
        <fullName evidence="8">Type II secretion system protein</fullName>
    </submittedName>
</protein>
<dbReference type="eggNOG" id="COG2064">
    <property type="taxonomic scope" value="Bacteria"/>
</dbReference>
<evidence type="ECO:0000256" key="6">
    <source>
        <dbReference type="SAM" id="Phobius"/>
    </source>
</evidence>
<accession>Q02DB7</accession>
<name>Q02DB7_SOLUE</name>
<dbReference type="InParanoid" id="Q02DB7"/>
<dbReference type="HOGENOM" id="CLU_056917_0_1_0"/>
<evidence type="ECO:0000256" key="3">
    <source>
        <dbReference type="ARBA" id="ARBA00022692"/>
    </source>
</evidence>
<dbReference type="OrthoDB" id="9810662at2"/>
<feature type="transmembrane region" description="Helical" evidence="6">
    <location>
        <begin position="127"/>
        <end position="149"/>
    </location>
</feature>
<keyword evidence="3 6" id="KW-0812">Transmembrane</keyword>
<dbReference type="STRING" id="234267.Acid_1414"/>
<dbReference type="AlphaFoldDB" id="Q02DB7"/>
<sequence>MDHPILFSLCAFLMLMLILSWVGYRLIYKPGKFLRQLGNPVITNASKQRIIEEGGEPEASALVTVLHQIGSRVPSSDAEVANLKVDLIRAGFRGENALAVFYGVRILTTLGMLILCVMMEARMPPNPVMQLGLMGSGICAGWILPRFFLEKRVAKRQETLRLSLPDALDLLVVSIEAGLGLDQAIQHVARELYASHPQLSDEMQLVTLEMRAGKRRSEALRNFAERTGEAEFRKLVAILIQNDRFGTSMGESLRTHSDFLRTRRRQEAEERAGKVGVKLVFPIFFFILPSMLVVAAGPGILQIFKYLFPMMKSLG</sequence>
<comment type="subcellular location">
    <subcellularLocation>
        <location evidence="1">Cell membrane</location>
        <topology evidence="1">Multi-pass membrane protein</topology>
    </subcellularLocation>
</comment>
<proteinExistence type="predicted"/>
<dbReference type="GO" id="GO:0005886">
    <property type="term" value="C:plasma membrane"/>
    <property type="evidence" value="ECO:0007669"/>
    <property type="project" value="UniProtKB-SubCell"/>
</dbReference>
<feature type="transmembrane region" description="Helical" evidence="6">
    <location>
        <begin position="6"/>
        <end position="27"/>
    </location>
</feature>
<evidence type="ECO:0000256" key="2">
    <source>
        <dbReference type="ARBA" id="ARBA00022475"/>
    </source>
</evidence>